<evidence type="ECO:0000313" key="1">
    <source>
        <dbReference type="EMBL" id="KEY66005.1"/>
    </source>
</evidence>
<dbReference type="AlphaFoldDB" id="A0A084AL26"/>
<dbReference type="Gene3D" id="3.30.710.10">
    <property type="entry name" value="Potassium Channel Kv1.1, Chain A"/>
    <property type="match status" value="1"/>
</dbReference>
<keyword evidence="2" id="KW-1185">Reference proteome</keyword>
<organism evidence="1 2">
    <name type="scientific">Stachybotrys chartarum (strain CBS 109288 / IBT 7711)</name>
    <name type="common">Toxic black mold</name>
    <name type="synonym">Stilbospora chartarum</name>
    <dbReference type="NCBI Taxonomy" id="1280523"/>
    <lineage>
        <taxon>Eukaryota</taxon>
        <taxon>Fungi</taxon>
        <taxon>Dikarya</taxon>
        <taxon>Ascomycota</taxon>
        <taxon>Pezizomycotina</taxon>
        <taxon>Sordariomycetes</taxon>
        <taxon>Hypocreomycetidae</taxon>
        <taxon>Hypocreales</taxon>
        <taxon>Stachybotryaceae</taxon>
        <taxon>Stachybotrys</taxon>
    </lineage>
</organism>
<sequence>MKTSRYEFDPQSDVELCLCGPKQELVPSLTIMKLSIIELREAGKEFQAELERQPFSIFGPRSTTLEQQRVSSPQAPNTLLFSPQHIVPTTTTALPVVGRDFGHSDTNIITPSSQPGRIRMMVSSRHLILASTYFRKMLNGPWKEGTMNDHAPRSITASDWDEAALVIVMDIIHGHNREVPMHMTLELLSEIAVIVDYYDCHEAVEPFVGNWITIMQQYLPNRYGKDCILWIVVAWVFSQNKIFESMTELATKYGEELVKVPALPIGQILGK</sequence>
<accession>A0A084AL26</accession>
<dbReference type="SUPFAM" id="SSF54695">
    <property type="entry name" value="POZ domain"/>
    <property type="match status" value="1"/>
</dbReference>
<dbReference type="InterPro" id="IPR011333">
    <property type="entry name" value="SKP1/BTB/POZ_sf"/>
</dbReference>
<name>A0A084AL26_STACB</name>
<reference evidence="1 2" key="1">
    <citation type="journal article" date="2014" name="BMC Genomics">
        <title>Comparative genome sequencing reveals chemotype-specific gene clusters in the toxigenic black mold Stachybotrys.</title>
        <authorList>
            <person name="Semeiks J."/>
            <person name="Borek D."/>
            <person name="Otwinowski Z."/>
            <person name="Grishin N.V."/>
        </authorList>
    </citation>
    <scope>NUCLEOTIDE SEQUENCE [LARGE SCALE GENOMIC DNA]</scope>
    <source>
        <strain evidence="2">CBS 109288 / IBT 7711</strain>
    </source>
</reference>
<dbReference type="HOGENOM" id="CLU_031555_5_0_1"/>
<dbReference type="EMBL" id="KL648676">
    <property type="protein sequence ID" value="KEY66005.1"/>
    <property type="molecule type" value="Genomic_DNA"/>
</dbReference>
<evidence type="ECO:0008006" key="3">
    <source>
        <dbReference type="Google" id="ProtNLM"/>
    </source>
</evidence>
<protein>
    <recommendedName>
        <fullName evidence="3">BTB domain-containing protein</fullName>
    </recommendedName>
</protein>
<gene>
    <name evidence="1" type="ORF">S7711_06913</name>
</gene>
<proteinExistence type="predicted"/>
<dbReference type="OrthoDB" id="5326346at2759"/>
<evidence type="ECO:0000313" key="2">
    <source>
        <dbReference type="Proteomes" id="UP000028045"/>
    </source>
</evidence>
<dbReference type="Proteomes" id="UP000028045">
    <property type="component" value="Unassembled WGS sequence"/>
</dbReference>